<reference evidence="1" key="1">
    <citation type="submission" date="2021-10" db="EMBL/GenBank/DDBJ databases">
        <title>Melipona bicolor Genome sequencing and assembly.</title>
        <authorList>
            <person name="Araujo N.S."/>
            <person name="Arias M.C."/>
        </authorList>
    </citation>
    <scope>NUCLEOTIDE SEQUENCE</scope>
    <source>
        <strain evidence="1">USP_2M_L1-L4_2017</strain>
        <tissue evidence="1">Whole body</tissue>
    </source>
</reference>
<sequence>MLKDGQIDRLVEIDADAGLEILANKGQWNQVFETASAQGTQVLHKYVTQRAVQLLKGNVPLEALQLYVRYGAPPIQQNFNLYLQLSESILNSEVRITR</sequence>
<evidence type="ECO:0000313" key="2">
    <source>
        <dbReference type="Proteomes" id="UP001177670"/>
    </source>
</evidence>
<accession>A0AA40FQU1</accession>
<gene>
    <name evidence="1" type="ORF">K0M31_008144</name>
</gene>
<dbReference type="Proteomes" id="UP001177670">
    <property type="component" value="Unassembled WGS sequence"/>
</dbReference>
<name>A0AA40FQU1_9HYME</name>
<keyword evidence="2" id="KW-1185">Reference proteome</keyword>
<dbReference type="AlphaFoldDB" id="A0AA40FQU1"/>
<evidence type="ECO:0000313" key="1">
    <source>
        <dbReference type="EMBL" id="KAK1123436.1"/>
    </source>
</evidence>
<protein>
    <submittedName>
        <fullName evidence="1">Uncharacterized protein</fullName>
    </submittedName>
</protein>
<comment type="caution">
    <text evidence="1">The sequence shown here is derived from an EMBL/GenBank/DDBJ whole genome shotgun (WGS) entry which is preliminary data.</text>
</comment>
<proteinExistence type="predicted"/>
<organism evidence="1 2">
    <name type="scientific">Melipona bicolor</name>
    <dbReference type="NCBI Taxonomy" id="60889"/>
    <lineage>
        <taxon>Eukaryota</taxon>
        <taxon>Metazoa</taxon>
        <taxon>Ecdysozoa</taxon>
        <taxon>Arthropoda</taxon>
        <taxon>Hexapoda</taxon>
        <taxon>Insecta</taxon>
        <taxon>Pterygota</taxon>
        <taxon>Neoptera</taxon>
        <taxon>Endopterygota</taxon>
        <taxon>Hymenoptera</taxon>
        <taxon>Apocrita</taxon>
        <taxon>Aculeata</taxon>
        <taxon>Apoidea</taxon>
        <taxon>Anthophila</taxon>
        <taxon>Apidae</taxon>
        <taxon>Melipona</taxon>
    </lineage>
</organism>
<dbReference type="EMBL" id="JAHYIQ010000020">
    <property type="protein sequence ID" value="KAK1123436.1"/>
    <property type="molecule type" value="Genomic_DNA"/>
</dbReference>